<sequence>MSQCLLRNHNRIITALSCYSTVAAPDEVVRGKRHYFLNKENCQRVFFITEGDFLLRTINENKILSIVSAPYVIGATPALEPTPLFLERIDYGIIKTIDYDQFWRVINYNNSHADVMNIIAGHYTDLMNYLMVSRADAREQVIALLNMWKNLPMRLKNRYSVLYLLSNSSHLSKSTICRILKDLKEEGEIELENGRFVAEMV</sequence>
<dbReference type="Proteomes" id="UP000008793">
    <property type="component" value="Chromosome"/>
</dbReference>
<dbReference type="EMBL" id="FP236843">
    <property type="protein sequence ID" value="CAX58667.1"/>
    <property type="molecule type" value="Genomic_DNA"/>
</dbReference>
<evidence type="ECO:0000313" key="1">
    <source>
        <dbReference type="EMBL" id="CAX58667.1"/>
    </source>
</evidence>
<name>D8MPB0_ERWBE</name>
<protein>
    <submittedName>
        <fullName evidence="1">Putative transcriptional regulator</fullName>
    </submittedName>
</protein>
<dbReference type="Gene3D" id="2.60.120.10">
    <property type="entry name" value="Jelly Rolls"/>
    <property type="match status" value="1"/>
</dbReference>
<proteinExistence type="predicted"/>
<dbReference type="GeneID" id="90511155"/>
<organism evidence="2">
    <name type="scientific">Erwinia billingiae (strain Eb661)</name>
    <dbReference type="NCBI Taxonomy" id="634500"/>
    <lineage>
        <taxon>Bacteria</taxon>
        <taxon>Pseudomonadati</taxon>
        <taxon>Pseudomonadota</taxon>
        <taxon>Gammaproteobacteria</taxon>
        <taxon>Enterobacterales</taxon>
        <taxon>Erwiniaceae</taxon>
        <taxon>Erwinia</taxon>
    </lineage>
</organism>
<dbReference type="eggNOG" id="ENOG5031CF2">
    <property type="taxonomic scope" value="Bacteria"/>
</dbReference>
<dbReference type="KEGG" id="ebi:EbC_11360"/>
<dbReference type="AlphaFoldDB" id="D8MPB0"/>
<evidence type="ECO:0000313" key="2">
    <source>
        <dbReference type="Proteomes" id="UP000008793"/>
    </source>
</evidence>
<dbReference type="HOGENOM" id="CLU_1389041_0_0_6"/>
<reference evidence="1 2" key="1">
    <citation type="journal article" date="2010" name="BMC Genomics">
        <title>Genome comparison of the epiphytic bacteria Erwinia billingiae and E. tasmaniensis with the pear pathogen E. pyrifoliae.</title>
        <authorList>
            <person name="Kube M."/>
            <person name="Migdoll A.M."/>
            <person name="Gehring I."/>
            <person name="Heitmann K."/>
            <person name="Mayer Y."/>
            <person name="Kuhl H."/>
            <person name="Knaust F."/>
            <person name="Geider K."/>
            <person name="Reinhardt R."/>
        </authorList>
    </citation>
    <scope>NUCLEOTIDE SEQUENCE [LARGE SCALE GENOMIC DNA]</scope>
    <source>
        <strain evidence="1 2">Eb661</strain>
    </source>
</reference>
<dbReference type="InterPro" id="IPR014710">
    <property type="entry name" value="RmlC-like_jellyroll"/>
</dbReference>
<accession>D8MPB0</accession>
<dbReference type="RefSeq" id="WP_013201164.1">
    <property type="nucleotide sequence ID" value="NC_014306.1"/>
</dbReference>
<keyword evidence="2" id="KW-1185">Reference proteome</keyword>
<gene>
    <name evidence="1" type="ordered locus">EbC_11360</name>
</gene>